<feature type="compositionally biased region" description="Low complexity" evidence="6">
    <location>
        <begin position="280"/>
        <end position="305"/>
    </location>
</feature>
<dbReference type="InterPro" id="IPR000504">
    <property type="entry name" value="RRM_dom"/>
</dbReference>
<dbReference type="SUPFAM" id="SSF48464">
    <property type="entry name" value="ENTH/VHS domain"/>
    <property type="match status" value="1"/>
</dbReference>
<comment type="subcellular location">
    <subcellularLocation>
        <location evidence="1">Nucleus</location>
    </subcellularLocation>
</comment>
<feature type="region of interest" description="Disordered" evidence="6">
    <location>
        <begin position="241"/>
        <end position="322"/>
    </location>
</feature>
<keyword evidence="3 5" id="KW-0694">RNA-binding</keyword>
<dbReference type="SMART" id="SM00360">
    <property type="entry name" value="RRM"/>
    <property type="match status" value="1"/>
</dbReference>
<evidence type="ECO:0000313" key="9">
    <source>
        <dbReference type="EMBL" id="CCF58026.1"/>
    </source>
</evidence>
<dbReference type="KEGG" id="kaf:KAFR_0D03780"/>
<evidence type="ECO:0000313" key="10">
    <source>
        <dbReference type="Proteomes" id="UP000005220"/>
    </source>
</evidence>
<feature type="domain" description="RRM" evidence="7">
    <location>
        <begin position="351"/>
        <end position="421"/>
    </location>
</feature>
<dbReference type="FunCoup" id="H2AUH6">
    <property type="interactions" value="343"/>
</dbReference>
<dbReference type="Pfam" id="PF04818">
    <property type="entry name" value="CID"/>
    <property type="match status" value="1"/>
</dbReference>
<evidence type="ECO:0000259" key="8">
    <source>
        <dbReference type="PROSITE" id="PS51391"/>
    </source>
</evidence>
<keyword evidence="2" id="KW-0597">Phosphoprotein</keyword>
<dbReference type="FunFam" id="3.30.70.330:FF:000397">
    <property type="entry name" value="RNA binding protein Nrd1"/>
    <property type="match status" value="1"/>
</dbReference>
<dbReference type="AlphaFoldDB" id="H2AUH6"/>
<sequence length="582" mass="65993">MSNFEENERMQEFVNTLESFKELKSGISGSRIKKLTSIALDNLIFEENIVTLLINYSKTCEDNHKLGSLYIIDSIGRAYLDIARSNDDYIKPTAKVGTSAHAIYVLGEAIQDLLSDAISKSNEDHREKIRMLIDIWDRSGLFQKGYLNAIRAKCFSMDESVHLDNKTNNSSNNENKAVNDDPIKKSLNVLNDLHAGKENYTNLPDLQISNDLVANDVETQRVALTKLLSSLHYHLNSQAISTNEEKSRVHVSPQIHKTTEYGSRRERERERYSSRRNRSRSPNSRMMNQQQQQQHQSQQPQLPQHINNNFSANNHHLYPDEMNVPSNVHYRSKPVSFDASLPPNHIKVFSRTLFIGGVPNNMKEWDLSHLLRPFAAVQSVILNNHRKHAFVKVYSRSEAENVLYNFNKDGSSPLRTRWGVGFGPRDCCDYQHGFSIIPMHRLTDADKKWSVSAQWGGTAGQPLVSNMVFEEPDIMVGDGVSSKAISQKMPTDSSRNGPSSGKENRQDNYGGVNYGSPNQFYGQMQPTQVPPPMQQQAPPPPVQAQAYNYPPQPQAQAQTQNFDPTAQLNSLMNMLNQQQQQH</sequence>
<dbReference type="GO" id="GO:0035649">
    <property type="term" value="C:Nrd1 complex"/>
    <property type="evidence" value="ECO:0007669"/>
    <property type="project" value="EnsemblFungi"/>
</dbReference>
<dbReference type="Pfam" id="PF00076">
    <property type="entry name" value="RRM_1"/>
    <property type="match status" value="1"/>
</dbReference>
<dbReference type="Gene3D" id="3.30.70.330">
    <property type="match status" value="1"/>
</dbReference>
<dbReference type="GO" id="GO:0030847">
    <property type="term" value="P:termination of RNA polymerase II transcription, exosome-dependent"/>
    <property type="evidence" value="ECO:0007669"/>
    <property type="project" value="EnsemblFungi"/>
</dbReference>
<protein>
    <recommendedName>
        <fullName evidence="11">CID domain-containing protein</fullName>
    </recommendedName>
</protein>
<dbReference type="Proteomes" id="UP000005220">
    <property type="component" value="Chromosome 4"/>
</dbReference>
<dbReference type="GO" id="GO:0071041">
    <property type="term" value="P:antisense RNA transcript catabolic process"/>
    <property type="evidence" value="ECO:0007669"/>
    <property type="project" value="EnsemblFungi"/>
</dbReference>
<feature type="domain" description="CID" evidence="8">
    <location>
        <begin position="5"/>
        <end position="158"/>
    </location>
</feature>
<dbReference type="GO" id="GO:0031126">
    <property type="term" value="P:sno(s)RNA 3'-end processing"/>
    <property type="evidence" value="ECO:0007669"/>
    <property type="project" value="EnsemblFungi"/>
</dbReference>
<feature type="compositionally biased region" description="Pro residues" evidence="6">
    <location>
        <begin position="528"/>
        <end position="542"/>
    </location>
</feature>
<dbReference type="GeneID" id="13882271"/>
<organism evidence="9 10">
    <name type="scientific">Kazachstania africana (strain ATCC 22294 / BCRC 22015 / CBS 2517 / CECT 1963 / NBRC 1671 / NRRL Y-8276)</name>
    <name type="common">Yeast</name>
    <name type="synonym">Kluyveromyces africanus</name>
    <dbReference type="NCBI Taxonomy" id="1071382"/>
    <lineage>
        <taxon>Eukaryota</taxon>
        <taxon>Fungi</taxon>
        <taxon>Dikarya</taxon>
        <taxon>Ascomycota</taxon>
        <taxon>Saccharomycotina</taxon>
        <taxon>Saccharomycetes</taxon>
        <taxon>Saccharomycetales</taxon>
        <taxon>Saccharomycetaceae</taxon>
        <taxon>Kazachstania</taxon>
    </lineage>
</organism>
<feature type="compositionally biased region" description="Polar residues" evidence="6">
    <location>
        <begin position="483"/>
        <end position="501"/>
    </location>
</feature>
<dbReference type="PROSITE" id="PS51391">
    <property type="entry name" value="CID"/>
    <property type="match status" value="1"/>
</dbReference>
<accession>H2AUH6</accession>
<dbReference type="OrthoDB" id="79367at2759"/>
<dbReference type="STRING" id="1071382.H2AUH6"/>
<dbReference type="InterPro" id="IPR008942">
    <property type="entry name" value="ENTH_VHS"/>
</dbReference>
<evidence type="ECO:0000256" key="4">
    <source>
        <dbReference type="ARBA" id="ARBA00023242"/>
    </source>
</evidence>
<dbReference type="Gene3D" id="1.25.40.90">
    <property type="match status" value="1"/>
</dbReference>
<keyword evidence="4" id="KW-0539">Nucleus</keyword>
<dbReference type="GO" id="GO:0031124">
    <property type="term" value="P:mRNA 3'-end processing"/>
    <property type="evidence" value="ECO:0007669"/>
    <property type="project" value="EnsemblFungi"/>
</dbReference>
<dbReference type="GO" id="GO:0005634">
    <property type="term" value="C:nucleus"/>
    <property type="evidence" value="ECO:0007669"/>
    <property type="project" value="UniProtKB-SubCell"/>
</dbReference>
<feature type="region of interest" description="Disordered" evidence="6">
    <location>
        <begin position="483"/>
        <end position="563"/>
    </location>
</feature>
<dbReference type="RefSeq" id="XP_003957161.1">
    <property type="nucleotide sequence ID" value="XM_003957112.1"/>
</dbReference>
<dbReference type="eggNOG" id="KOG0132">
    <property type="taxonomic scope" value="Eukaryota"/>
</dbReference>
<dbReference type="Pfam" id="PF21380">
    <property type="entry name" value="Nrd1-Seb1_dom2"/>
    <property type="match status" value="1"/>
</dbReference>
<dbReference type="SMART" id="SM00582">
    <property type="entry name" value="RPR"/>
    <property type="match status" value="1"/>
</dbReference>
<evidence type="ECO:0008006" key="11">
    <source>
        <dbReference type="Google" id="ProtNLM"/>
    </source>
</evidence>
<feature type="compositionally biased region" description="Low complexity" evidence="6">
    <location>
        <begin position="543"/>
        <end position="563"/>
    </location>
</feature>
<dbReference type="EMBL" id="HE650824">
    <property type="protein sequence ID" value="CCF58026.1"/>
    <property type="molecule type" value="Genomic_DNA"/>
</dbReference>
<dbReference type="CDD" id="cd16984">
    <property type="entry name" value="CID_Nrd1_like"/>
    <property type="match status" value="1"/>
</dbReference>
<keyword evidence="10" id="KW-1185">Reference proteome</keyword>
<dbReference type="PROSITE" id="PS50102">
    <property type="entry name" value="RRM"/>
    <property type="match status" value="1"/>
</dbReference>
<evidence type="ECO:0000256" key="2">
    <source>
        <dbReference type="ARBA" id="ARBA00022553"/>
    </source>
</evidence>
<dbReference type="InterPro" id="IPR006569">
    <property type="entry name" value="CID_dom"/>
</dbReference>
<dbReference type="GO" id="GO:0034472">
    <property type="term" value="P:snRNA 3'-end processing"/>
    <property type="evidence" value="ECO:0007669"/>
    <property type="project" value="EnsemblFungi"/>
</dbReference>
<dbReference type="InterPro" id="IPR048892">
    <property type="entry name" value="Nrd1_Seb1_dom2"/>
</dbReference>
<dbReference type="GO" id="GO:0019904">
    <property type="term" value="F:protein domain specific binding"/>
    <property type="evidence" value="ECO:0007669"/>
    <property type="project" value="EnsemblFungi"/>
</dbReference>
<dbReference type="HOGENOM" id="CLU_016577_1_0_1"/>
<dbReference type="GO" id="GO:0071028">
    <property type="term" value="P:nuclear mRNA surveillance"/>
    <property type="evidence" value="ECO:0007669"/>
    <property type="project" value="EnsemblFungi"/>
</dbReference>
<gene>
    <name evidence="9" type="primary">KAFR0D03780</name>
    <name evidence="9" type="ORF">KAFR_0D03780</name>
</gene>
<reference evidence="9 10" key="1">
    <citation type="journal article" date="2011" name="Proc. Natl. Acad. Sci. U.S.A.">
        <title>Evolutionary erosion of yeast sex chromosomes by mating-type switching accidents.</title>
        <authorList>
            <person name="Gordon J.L."/>
            <person name="Armisen D."/>
            <person name="Proux-Wera E."/>
            <person name="Oheigeartaigh S.S."/>
            <person name="Byrne K.P."/>
            <person name="Wolfe K.H."/>
        </authorList>
    </citation>
    <scope>NUCLEOTIDE SEQUENCE [LARGE SCALE GENOMIC DNA]</scope>
    <source>
        <strain evidence="10">ATCC 22294 / BCRC 22015 / CBS 2517 / CECT 1963 / NBRC 1671 / NRRL Y-8276</strain>
    </source>
</reference>
<dbReference type="GO" id="GO:0042780">
    <property type="term" value="P:tRNA 3'-end processing"/>
    <property type="evidence" value="ECO:0007669"/>
    <property type="project" value="EnsemblFungi"/>
</dbReference>
<feature type="compositionally biased region" description="Basic and acidic residues" evidence="6">
    <location>
        <begin position="257"/>
        <end position="273"/>
    </location>
</feature>
<evidence type="ECO:0000256" key="6">
    <source>
        <dbReference type="SAM" id="MobiDB-lite"/>
    </source>
</evidence>
<proteinExistence type="predicted"/>
<dbReference type="GO" id="GO:0071034">
    <property type="term" value="P:CUT catabolic process"/>
    <property type="evidence" value="ECO:0007669"/>
    <property type="project" value="EnsemblFungi"/>
</dbReference>
<dbReference type="GO" id="GO:0001068">
    <property type="term" value="F:transcription regulatory region RNA binding"/>
    <property type="evidence" value="ECO:0007669"/>
    <property type="project" value="EnsemblFungi"/>
</dbReference>
<dbReference type="InParanoid" id="H2AUH6"/>
<dbReference type="InterPro" id="IPR012677">
    <property type="entry name" value="Nucleotide-bd_a/b_plait_sf"/>
</dbReference>
<dbReference type="InterPro" id="IPR035979">
    <property type="entry name" value="RBD_domain_sf"/>
</dbReference>
<evidence type="ECO:0000256" key="5">
    <source>
        <dbReference type="PROSITE-ProRule" id="PRU00176"/>
    </source>
</evidence>
<evidence type="ECO:0000259" key="7">
    <source>
        <dbReference type="PROSITE" id="PS50102"/>
    </source>
</evidence>
<evidence type="ECO:0000256" key="3">
    <source>
        <dbReference type="ARBA" id="ARBA00022884"/>
    </source>
</evidence>
<dbReference type="SUPFAM" id="SSF54928">
    <property type="entry name" value="RNA-binding domain, RBD"/>
    <property type="match status" value="1"/>
</dbReference>
<name>H2AUH6_KAZAF</name>
<evidence type="ECO:0000256" key="1">
    <source>
        <dbReference type="ARBA" id="ARBA00004123"/>
    </source>
</evidence>